<reference evidence="3 4" key="1">
    <citation type="journal article" date="2022" name="bioRxiv">
        <title>Genomics of Preaxostyla Flagellates Illuminates Evolutionary Transitions and the Path Towards Mitochondrial Loss.</title>
        <authorList>
            <person name="Novak L.V.F."/>
            <person name="Treitli S.C."/>
            <person name="Pyrih J."/>
            <person name="Halakuc P."/>
            <person name="Pipaliya S.V."/>
            <person name="Vacek V."/>
            <person name="Brzon O."/>
            <person name="Soukal P."/>
            <person name="Eme L."/>
            <person name="Dacks J.B."/>
            <person name="Karnkowska A."/>
            <person name="Elias M."/>
            <person name="Hampl V."/>
        </authorList>
    </citation>
    <scope>NUCLEOTIDE SEQUENCE [LARGE SCALE GENOMIC DNA]</scope>
    <source>
        <strain evidence="3">NAU3</strain>
        <tissue evidence="3">Gut</tissue>
    </source>
</reference>
<accession>A0ABQ9YFK9</accession>
<feature type="compositionally biased region" description="Acidic residues" evidence="1">
    <location>
        <begin position="194"/>
        <end position="218"/>
    </location>
</feature>
<dbReference type="InterPro" id="IPR053822">
    <property type="entry name" value="SDE2-like_dom"/>
</dbReference>
<feature type="region of interest" description="Disordered" evidence="1">
    <location>
        <begin position="184"/>
        <end position="218"/>
    </location>
</feature>
<feature type="domain" description="SDE2-like" evidence="2">
    <location>
        <begin position="78"/>
        <end position="171"/>
    </location>
</feature>
<evidence type="ECO:0000259" key="2">
    <source>
        <dbReference type="Pfam" id="PF22782"/>
    </source>
</evidence>
<gene>
    <name evidence="3" type="ORF">BLNAU_2346</name>
</gene>
<evidence type="ECO:0000256" key="1">
    <source>
        <dbReference type="SAM" id="MobiDB-lite"/>
    </source>
</evidence>
<sequence length="218" mass="24283">MESPFLIASVSGQSCQYMDCPSETIFPQDFLTLAVSRSIIPPELATSCFLLKEGTFVDMTKPILCNGSIVEINAKILGGKQGALGKSVKNAKPTGRKIITVANCRDLAGRKISALKTQQKYEAWLAKAPERAARRRELYDKQIQRITQGIYNPDVSKFERLQSETASATNDALSEGIAALYLRKKKKHSKEQVVDAEDEFEPVYEEEEEGEEENEDES</sequence>
<dbReference type="EMBL" id="JARBJD010000010">
    <property type="protein sequence ID" value="KAK2962514.1"/>
    <property type="molecule type" value="Genomic_DNA"/>
</dbReference>
<evidence type="ECO:0000313" key="4">
    <source>
        <dbReference type="Proteomes" id="UP001281761"/>
    </source>
</evidence>
<protein>
    <recommendedName>
        <fullName evidence="2">SDE2-like domain-containing protein</fullName>
    </recommendedName>
</protein>
<comment type="caution">
    <text evidence="3">The sequence shown here is derived from an EMBL/GenBank/DDBJ whole genome shotgun (WGS) entry which is preliminary data.</text>
</comment>
<proteinExistence type="predicted"/>
<evidence type="ECO:0000313" key="3">
    <source>
        <dbReference type="EMBL" id="KAK2962514.1"/>
    </source>
</evidence>
<name>A0ABQ9YFK9_9EUKA</name>
<keyword evidence="4" id="KW-1185">Reference proteome</keyword>
<dbReference type="Proteomes" id="UP001281761">
    <property type="component" value="Unassembled WGS sequence"/>
</dbReference>
<organism evidence="3 4">
    <name type="scientific">Blattamonas nauphoetae</name>
    <dbReference type="NCBI Taxonomy" id="2049346"/>
    <lineage>
        <taxon>Eukaryota</taxon>
        <taxon>Metamonada</taxon>
        <taxon>Preaxostyla</taxon>
        <taxon>Oxymonadida</taxon>
        <taxon>Blattamonas</taxon>
    </lineage>
</organism>
<dbReference type="Pfam" id="PF22782">
    <property type="entry name" value="SDE2"/>
    <property type="match status" value="1"/>
</dbReference>